<keyword evidence="2" id="KW-0479">Metal-binding</keyword>
<dbReference type="AlphaFoldDB" id="A0A7S1IK55"/>
<dbReference type="InterPro" id="IPR051458">
    <property type="entry name" value="Cyt/Met_Dipeptidase"/>
</dbReference>
<dbReference type="PANTHER" id="PTHR43270:SF4">
    <property type="entry name" value="CARNOSINE DIPEPTIDASE 2, ISOFORM A"/>
    <property type="match status" value="1"/>
</dbReference>
<sequence length="472" mass="51063">MRQVVEEFINSKWDAECVPLLEDYIRIPCQSPAYDKDWETNGLLDQAMTLLHEWVQKQDLPGMTSRVMHEPGRTPFMIIHVPPTNDTATNSILMYGHMDKQPPLLPWAEGLDPYTPVIRDGRLYGRAGADDGYAVCAAITCLQALKKAKVPYGKITIVIEADEESGSANLPFWIDKVKPELGSPDIVVCLDSGALNYDQMWLTNSLRGAVNGELHVEILNEGLHSGIFGNIVPCSFRILRQLISRLECEKTGDVLVPECHAEIPATAVKQFQALDEISDDLYTQDVPLKEGVRALPGKSSELGLANAWKPCLCVTGSGGMPCLATAGNVLRKGTSVMLSMRLPPPVDAATAMAAIQRAVESDPPYGAKVTFKGGLCAGGWSAPEMVPWLAEAVDTASQSFFGRPAGNQGLGGTIPFMGMLGKMFPKAQFVITGVLGPKSNAHGPNEFMDIAFTKKITCCVASIVAAHCRECC</sequence>
<dbReference type="InterPro" id="IPR002933">
    <property type="entry name" value="Peptidase_M20"/>
</dbReference>
<dbReference type="GO" id="GO:0046872">
    <property type="term" value="F:metal ion binding"/>
    <property type="evidence" value="ECO:0007669"/>
    <property type="project" value="UniProtKB-KW"/>
</dbReference>
<evidence type="ECO:0008006" key="5">
    <source>
        <dbReference type="Google" id="ProtNLM"/>
    </source>
</evidence>
<proteinExistence type="predicted"/>
<protein>
    <recommendedName>
        <fullName evidence="5">Peptidase M20 dimerisation domain-containing protein</fullName>
    </recommendedName>
</protein>
<dbReference type="PANTHER" id="PTHR43270">
    <property type="entry name" value="BETA-ALA-HIS DIPEPTIDASE"/>
    <property type="match status" value="1"/>
</dbReference>
<evidence type="ECO:0000256" key="2">
    <source>
        <dbReference type="ARBA" id="ARBA00022723"/>
    </source>
</evidence>
<reference evidence="4" key="1">
    <citation type="submission" date="2021-01" db="EMBL/GenBank/DDBJ databases">
        <authorList>
            <person name="Corre E."/>
            <person name="Pelletier E."/>
            <person name="Niang G."/>
            <person name="Scheremetjew M."/>
            <person name="Finn R."/>
            <person name="Kale V."/>
            <person name="Holt S."/>
            <person name="Cochrane G."/>
            <person name="Meng A."/>
            <person name="Brown T."/>
            <person name="Cohen L."/>
        </authorList>
    </citation>
    <scope>NUCLEOTIDE SEQUENCE</scope>
    <source>
        <strain evidence="4">NIES-381</strain>
    </source>
</reference>
<name>A0A7S1IK55_9EUGL</name>
<organism evidence="4">
    <name type="scientific">Eutreptiella gymnastica</name>
    <dbReference type="NCBI Taxonomy" id="73025"/>
    <lineage>
        <taxon>Eukaryota</taxon>
        <taxon>Discoba</taxon>
        <taxon>Euglenozoa</taxon>
        <taxon>Euglenida</taxon>
        <taxon>Spirocuta</taxon>
        <taxon>Euglenophyceae</taxon>
        <taxon>Eutreptiales</taxon>
        <taxon>Eutreptiaceae</taxon>
        <taxon>Eutreptiella</taxon>
    </lineage>
</organism>
<dbReference type="Gene3D" id="3.30.70.360">
    <property type="match status" value="1"/>
</dbReference>
<keyword evidence="3" id="KW-0378">Hydrolase</keyword>
<gene>
    <name evidence="4" type="ORF">EGYM00392_LOCUS25348</name>
</gene>
<evidence type="ECO:0000313" key="4">
    <source>
        <dbReference type="EMBL" id="CAD9014244.1"/>
    </source>
</evidence>
<evidence type="ECO:0000256" key="1">
    <source>
        <dbReference type="ARBA" id="ARBA00022670"/>
    </source>
</evidence>
<dbReference type="SUPFAM" id="SSF53187">
    <property type="entry name" value="Zn-dependent exopeptidases"/>
    <property type="match status" value="1"/>
</dbReference>
<dbReference type="EMBL" id="HBGA01067867">
    <property type="protein sequence ID" value="CAD9014244.1"/>
    <property type="molecule type" value="Transcribed_RNA"/>
</dbReference>
<dbReference type="GO" id="GO:0008233">
    <property type="term" value="F:peptidase activity"/>
    <property type="evidence" value="ECO:0007669"/>
    <property type="project" value="UniProtKB-KW"/>
</dbReference>
<dbReference type="GO" id="GO:0006508">
    <property type="term" value="P:proteolysis"/>
    <property type="evidence" value="ECO:0007669"/>
    <property type="project" value="UniProtKB-KW"/>
</dbReference>
<dbReference type="Pfam" id="PF01546">
    <property type="entry name" value="Peptidase_M20"/>
    <property type="match status" value="1"/>
</dbReference>
<accession>A0A7S1IK55</accession>
<dbReference type="Gene3D" id="3.40.630.10">
    <property type="entry name" value="Zn peptidases"/>
    <property type="match status" value="1"/>
</dbReference>
<evidence type="ECO:0000256" key="3">
    <source>
        <dbReference type="ARBA" id="ARBA00022801"/>
    </source>
</evidence>
<keyword evidence="1" id="KW-0645">Protease</keyword>